<evidence type="ECO:0000259" key="5">
    <source>
        <dbReference type="PROSITE" id="PS50835"/>
    </source>
</evidence>
<evidence type="ECO:0000256" key="3">
    <source>
        <dbReference type="SAM" id="MobiDB-lite"/>
    </source>
</evidence>
<organism evidence="6 7">
    <name type="scientific">Mauremys mutica</name>
    <name type="common">yellowpond turtle</name>
    <dbReference type="NCBI Taxonomy" id="74926"/>
    <lineage>
        <taxon>Eukaryota</taxon>
        <taxon>Metazoa</taxon>
        <taxon>Chordata</taxon>
        <taxon>Craniata</taxon>
        <taxon>Vertebrata</taxon>
        <taxon>Euteleostomi</taxon>
        <taxon>Archelosauria</taxon>
        <taxon>Testudinata</taxon>
        <taxon>Testudines</taxon>
        <taxon>Cryptodira</taxon>
        <taxon>Durocryptodira</taxon>
        <taxon>Testudinoidea</taxon>
        <taxon>Geoemydidae</taxon>
        <taxon>Geoemydinae</taxon>
        <taxon>Mauremys</taxon>
    </lineage>
</organism>
<feature type="domain" description="Ig-like" evidence="5">
    <location>
        <begin position="1"/>
        <end position="63"/>
    </location>
</feature>
<feature type="domain" description="Ig-like" evidence="5">
    <location>
        <begin position="441"/>
        <end position="528"/>
    </location>
</feature>
<protein>
    <recommendedName>
        <fullName evidence="5">Ig-like domain-containing protein</fullName>
    </recommendedName>
</protein>
<keyword evidence="7" id="KW-1185">Reference proteome</keyword>
<feature type="domain" description="Ig-like" evidence="5">
    <location>
        <begin position="70"/>
        <end position="162"/>
    </location>
</feature>
<evidence type="ECO:0000256" key="4">
    <source>
        <dbReference type="SAM" id="Phobius"/>
    </source>
</evidence>
<feature type="compositionally biased region" description="Basic and acidic residues" evidence="3">
    <location>
        <begin position="479"/>
        <end position="493"/>
    </location>
</feature>
<dbReference type="InterPro" id="IPR050380">
    <property type="entry name" value="Immune_Resp_Modulators"/>
</dbReference>
<dbReference type="InterPro" id="IPR003006">
    <property type="entry name" value="Ig/MHC_CS"/>
</dbReference>
<feature type="region of interest" description="Disordered" evidence="3">
    <location>
        <begin position="1"/>
        <end position="22"/>
    </location>
</feature>
<feature type="transmembrane region" description="Helical" evidence="4">
    <location>
        <begin position="306"/>
        <end position="330"/>
    </location>
</feature>
<dbReference type="InterPro" id="IPR036179">
    <property type="entry name" value="Ig-like_dom_sf"/>
</dbReference>
<keyword evidence="1" id="KW-1015">Disulfide bond</keyword>
<dbReference type="SUPFAM" id="SSF48726">
    <property type="entry name" value="Immunoglobulin"/>
    <property type="match status" value="5"/>
</dbReference>
<keyword evidence="2" id="KW-0393">Immunoglobulin domain</keyword>
<sequence length="537" mass="59586">MRWTVNKQHLSCSSPSSPTALGDGRFQQSCQLELRAAEWSTLKTYTCIVTHSSTKTTLEKVLHSTGCREPALLSSYIQPPSLKELFMNESASVMCKTSLANASINWTMDGEMVDLGAVRMEQHNGSTWLQSWLQVNLSEWNSTETITCQIKSDLAENVLGISPKNGSLKAPTIYLLSPSSEEICSNQNLTLHCIVKDFYPGEISVWWQEKTAQTEVDIVADDENHNCDHNSQQCSVISKLEVSRSRWILGTSYSCLVAHLSSEGIIARSVNVHTESWHCSVLGINPCSILDNSMDDYSELDDAQCVWTTVSTFIALFLITLFYSGFVTFIKVHVLHSSCTTKPGAIQLLCFISGFYPEPLKVEWLVDGEPGLIHGDTAPAKKDADGRTFSTRSNASVSQDVWLEGKTYTCQVSHPGSATRKQDHARKCQEVIMSEPIPIKPQVEVFYNCNSQSEVELVCLISGFYPERVDVDWLVNGERRAGNTEPPTKDADGRTFSTRSNLSVPQGEWLAGKTYTCQVYHPGTKTTTQAHAHKCQG</sequence>
<dbReference type="Pfam" id="PF07654">
    <property type="entry name" value="C1-set"/>
    <property type="match status" value="4"/>
</dbReference>
<keyword evidence="4" id="KW-1133">Transmembrane helix</keyword>
<evidence type="ECO:0000256" key="1">
    <source>
        <dbReference type="ARBA" id="ARBA00023157"/>
    </source>
</evidence>
<dbReference type="PROSITE" id="PS50835">
    <property type="entry name" value="IG_LIKE"/>
    <property type="match status" value="5"/>
</dbReference>
<dbReference type="EMBL" id="JAHDVG010000467">
    <property type="protein sequence ID" value="KAH1182370.1"/>
    <property type="molecule type" value="Genomic_DNA"/>
</dbReference>
<evidence type="ECO:0000256" key="2">
    <source>
        <dbReference type="ARBA" id="ARBA00023319"/>
    </source>
</evidence>
<feature type="region of interest" description="Disordered" evidence="3">
    <location>
        <begin position="479"/>
        <end position="500"/>
    </location>
</feature>
<name>A0A9D4B6N3_9SAUR</name>
<dbReference type="Gene3D" id="2.60.40.10">
    <property type="entry name" value="Immunoglobulins"/>
    <property type="match status" value="5"/>
</dbReference>
<keyword evidence="4" id="KW-0472">Membrane</keyword>
<gene>
    <name evidence="6" type="ORF">KIL84_010124</name>
</gene>
<feature type="domain" description="Ig-like" evidence="5">
    <location>
        <begin position="330"/>
        <end position="426"/>
    </location>
</feature>
<dbReference type="SMART" id="SM00407">
    <property type="entry name" value="IGc1"/>
    <property type="match status" value="3"/>
</dbReference>
<dbReference type="InterPro" id="IPR007110">
    <property type="entry name" value="Ig-like_dom"/>
</dbReference>
<accession>A0A9D4B6N3</accession>
<dbReference type="AlphaFoldDB" id="A0A9D4B6N3"/>
<dbReference type="PROSITE" id="PS00290">
    <property type="entry name" value="IG_MHC"/>
    <property type="match status" value="4"/>
</dbReference>
<evidence type="ECO:0000313" key="6">
    <source>
        <dbReference type="EMBL" id="KAH1182370.1"/>
    </source>
</evidence>
<feature type="compositionally biased region" description="Polar residues" evidence="3">
    <location>
        <begin position="1"/>
        <end position="19"/>
    </location>
</feature>
<comment type="caution">
    <text evidence="6">The sequence shown here is derived from an EMBL/GenBank/DDBJ whole genome shotgun (WGS) entry which is preliminary data.</text>
</comment>
<reference evidence="6" key="1">
    <citation type="submission" date="2021-09" db="EMBL/GenBank/DDBJ databases">
        <title>The genome of Mauremys mutica provides insights into the evolution of semi-aquatic lifestyle.</title>
        <authorList>
            <person name="Gong S."/>
            <person name="Gao Y."/>
        </authorList>
    </citation>
    <scope>NUCLEOTIDE SEQUENCE</scope>
    <source>
        <strain evidence="6">MM-2020</strain>
        <tissue evidence="6">Muscle</tissue>
    </source>
</reference>
<dbReference type="FunFam" id="2.60.40.10:FF:000283">
    <property type="entry name" value="Immunoglobulin kappa constant"/>
    <property type="match status" value="2"/>
</dbReference>
<feature type="domain" description="Ig-like" evidence="5">
    <location>
        <begin position="171"/>
        <end position="271"/>
    </location>
</feature>
<dbReference type="PANTHER" id="PTHR23411">
    <property type="entry name" value="TAPASIN"/>
    <property type="match status" value="1"/>
</dbReference>
<dbReference type="Proteomes" id="UP000827986">
    <property type="component" value="Unassembled WGS sequence"/>
</dbReference>
<proteinExistence type="predicted"/>
<dbReference type="InterPro" id="IPR003597">
    <property type="entry name" value="Ig_C1-set"/>
</dbReference>
<keyword evidence="4" id="KW-0812">Transmembrane</keyword>
<dbReference type="InterPro" id="IPR013783">
    <property type="entry name" value="Ig-like_fold"/>
</dbReference>
<evidence type="ECO:0000313" key="7">
    <source>
        <dbReference type="Proteomes" id="UP000827986"/>
    </source>
</evidence>